<comment type="caution">
    <text evidence="2">The sequence shown here is derived from an EMBL/GenBank/DDBJ whole genome shotgun (WGS) entry which is preliminary data.</text>
</comment>
<feature type="region of interest" description="Disordered" evidence="1">
    <location>
        <begin position="187"/>
        <end position="233"/>
    </location>
</feature>
<dbReference type="EMBL" id="JARIHO010000170">
    <property type="protein sequence ID" value="KAJ7300409.1"/>
    <property type="molecule type" value="Genomic_DNA"/>
</dbReference>
<keyword evidence="3" id="KW-1185">Reference proteome</keyword>
<name>A0AAD6YW85_9AGAR</name>
<evidence type="ECO:0000313" key="3">
    <source>
        <dbReference type="Proteomes" id="UP001218218"/>
    </source>
</evidence>
<reference evidence="2" key="1">
    <citation type="submission" date="2023-03" db="EMBL/GenBank/DDBJ databases">
        <title>Massive genome expansion in bonnet fungi (Mycena s.s.) driven by repeated elements and novel gene families across ecological guilds.</title>
        <authorList>
            <consortium name="Lawrence Berkeley National Laboratory"/>
            <person name="Harder C.B."/>
            <person name="Miyauchi S."/>
            <person name="Viragh M."/>
            <person name="Kuo A."/>
            <person name="Thoen E."/>
            <person name="Andreopoulos B."/>
            <person name="Lu D."/>
            <person name="Skrede I."/>
            <person name="Drula E."/>
            <person name="Henrissat B."/>
            <person name="Morin E."/>
            <person name="Kohler A."/>
            <person name="Barry K."/>
            <person name="LaButti K."/>
            <person name="Morin E."/>
            <person name="Salamov A."/>
            <person name="Lipzen A."/>
            <person name="Mereny Z."/>
            <person name="Hegedus B."/>
            <person name="Baldrian P."/>
            <person name="Stursova M."/>
            <person name="Weitz H."/>
            <person name="Taylor A."/>
            <person name="Grigoriev I.V."/>
            <person name="Nagy L.G."/>
            <person name="Martin F."/>
            <person name="Kauserud H."/>
        </authorList>
    </citation>
    <scope>NUCLEOTIDE SEQUENCE</scope>
    <source>
        <strain evidence="2">CBHHK002</strain>
    </source>
</reference>
<accession>A0AAD6YW85</accession>
<protein>
    <submittedName>
        <fullName evidence="2">Uncharacterized protein</fullName>
    </submittedName>
</protein>
<evidence type="ECO:0000313" key="2">
    <source>
        <dbReference type="EMBL" id="KAJ7300409.1"/>
    </source>
</evidence>
<sequence>MYRSSAKGVLRHHRDVSHSENFLSPPSPPPPSTTPDQKHVKMAPDAKPRSPADQEYLDSLSGRQLMDFRNYLSSPTYIKYNAGQFLDHDWVNIELFREYLQRTGQTPVPDASSTPPSASVRIKIESRAPLVPDIVKAEPEAITVPRASNVKMRTLNEGGREVLELLSESEPDDSGEASDLEVMEVLRHTSRSSSAAPPPPSDLHHFGELQETGATTGSSDNRDNTDDDGALMESDTVWQDDGTSFVLTVERMEYRNGPASIYPIPCIPTGFVIDLSKEEYHLRDPKTNELYTIDTIIRNADNDSWETGSGRSAMVTFAPGEAPIKCRRARSLCRGCTACDQLDPPLREVIRFELDPAPRDAIIIAQQETRRREGNTPEE</sequence>
<feature type="region of interest" description="Disordered" evidence="1">
    <location>
        <begin position="1"/>
        <end position="54"/>
    </location>
</feature>
<dbReference type="Proteomes" id="UP001218218">
    <property type="component" value="Unassembled WGS sequence"/>
</dbReference>
<dbReference type="AlphaFoldDB" id="A0AAD6YW85"/>
<gene>
    <name evidence="2" type="ORF">DFH08DRAFT_828478</name>
</gene>
<proteinExistence type="predicted"/>
<evidence type="ECO:0000256" key="1">
    <source>
        <dbReference type="SAM" id="MobiDB-lite"/>
    </source>
</evidence>
<feature type="compositionally biased region" description="Basic and acidic residues" evidence="1">
    <location>
        <begin position="36"/>
        <end position="52"/>
    </location>
</feature>
<organism evidence="2 3">
    <name type="scientific">Mycena albidolilacea</name>
    <dbReference type="NCBI Taxonomy" id="1033008"/>
    <lineage>
        <taxon>Eukaryota</taxon>
        <taxon>Fungi</taxon>
        <taxon>Dikarya</taxon>
        <taxon>Basidiomycota</taxon>
        <taxon>Agaricomycotina</taxon>
        <taxon>Agaricomycetes</taxon>
        <taxon>Agaricomycetidae</taxon>
        <taxon>Agaricales</taxon>
        <taxon>Marasmiineae</taxon>
        <taxon>Mycenaceae</taxon>
        <taxon>Mycena</taxon>
    </lineage>
</organism>